<dbReference type="Pfam" id="PF01979">
    <property type="entry name" value="Amidohydro_1"/>
    <property type="match status" value="1"/>
</dbReference>
<dbReference type="SUPFAM" id="SSF51556">
    <property type="entry name" value="Metallo-dependent hydrolases"/>
    <property type="match status" value="1"/>
</dbReference>
<dbReference type="Gene3D" id="3.20.20.140">
    <property type="entry name" value="Metal-dependent hydrolases"/>
    <property type="match status" value="1"/>
</dbReference>
<evidence type="ECO:0000313" key="14">
    <source>
        <dbReference type="EMBL" id="QLL78672.1"/>
    </source>
</evidence>
<feature type="binding site" evidence="11">
    <location>
        <begin position="216"/>
        <end position="217"/>
    </location>
    <ligand>
        <name>substrate</name>
    </ligand>
</feature>
<dbReference type="RefSeq" id="WP_180848838.1">
    <property type="nucleotide sequence ID" value="NZ_CP047418.1"/>
</dbReference>
<dbReference type="SUPFAM" id="SSF51338">
    <property type="entry name" value="Composite domain of metallo-dependent hydrolases"/>
    <property type="match status" value="1"/>
</dbReference>
<feature type="active site" description="Proton donor/acceptor" evidence="10">
    <location>
        <position position="271"/>
    </location>
</feature>
<dbReference type="GO" id="GO:0046872">
    <property type="term" value="F:metal ion binding"/>
    <property type="evidence" value="ECO:0007669"/>
    <property type="project" value="UniProtKB-KW"/>
</dbReference>
<dbReference type="InterPro" id="IPR011059">
    <property type="entry name" value="Metal-dep_hydrolase_composite"/>
</dbReference>
<sequence>MAKVFKNVTIATGTEIITDGYIRFDDRVRAVGPMSDFHNEAGDEVTYAHGKVIVPGFIDVHCHGGYGYDTMDADPEKIDKMVRATAYHEGVTSFFCTTITQSNENIARAMVGVKQAAKKNKVIQGIHLEGPFIDAEVKGAQPEKYITQPDAALLDQWNDLAGGLVKIISFAPENDGARELEDYCIDHGIVPSVGHSMATRQDLLTSKVSHTCHLYNAQSPLSHREPGVAGHTLLQDEMYAELIMDGYHICPDMLQLAYSIKGPEKIELITDSMRKKGLGDGVSELGGQKVFVEGIHATLADGTIAGSVLPFITAFQNAMKFTTAGLYEAVLMSSVNQAREFGLTSKGGLQVGKDADLNVLDTDYNLLATYSYGELVTAE</sequence>
<feature type="domain" description="Amidohydrolase-related" evidence="13">
    <location>
        <begin position="52"/>
        <end position="368"/>
    </location>
</feature>
<comment type="similarity">
    <text evidence="1 9">Belongs to the metallo-dependent hydrolases superfamily. NagA family.</text>
</comment>
<feature type="binding site" evidence="12">
    <location>
        <position position="129"/>
    </location>
    <ligand>
        <name>Zn(2+)</name>
        <dbReference type="ChEBI" id="CHEBI:29105"/>
    </ligand>
</feature>
<evidence type="ECO:0000256" key="1">
    <source>
        <dbReference type="ARBA" id="ARBA00010716"/>
    </source>
</evidence>
<dbReference type="FunFam" id="3.20.20.140:FF:000004">
    <property type="entry name" value="N-acetylglucosamine-6-phosphate deacetylase"/>
    <property type="match status" value="1"/>
</dbReference>
<dbReference type="InterPro" id="IPR006680">
    <property type="entry name" value="Amidohydro-rel"/>
</dbReference>
<evidence type="ECO:0000259" key="13">
    <source>
        <dbReference type="Pfam" id="PF01979"/>
    </source>
</evidence>
<evidence type="ECO:0000256" key="9">
    <source>
        <dbReference type="PIRNR" id="PIRNR038994"/>
    </source>
</evidence>
<dbReference type="EMBL" id="CP047418">
    <property type="protein sequence ID" value="QLL78672.1"/>
    <property type="molecule type" value="Genomic_DNA"/>
</dbReference>
<comment type="cofactor">
    <cofactor evidence="12">
        <name>a divalent metal cation</name>
        <dbReference type="ChEBI" id="CHEBI:60240"/>
    </cofactor>
    <text evidence="12">Binds 1 divalent metal cation per subunit.</text>
</comment>
<feature type="binding site" evidence="12">
    <location>
        <position position="195"/>
    </location>
    <ligand>
        <name>Zn(2+)</name>
        <dbReference type="ChEBI" id="CHEBI:29105"/>
    </ligand>
</feature>
<dbReference type="AlphaFoldDB" id="A0A7H9EMY7"/>
<dbReference type="GO" id="GO:0008448">
    <property type="term" value="F:N-acetylglucosamine-6-phosphate deacetylase activity"/>
    <property type="evidence" value="ECO:0007669"/>
    <property type="project" value="UniProtKB-EC"/>
</dbReference>
<evidence type="ECO:0000256" key="11">
    <source>
        <dbReference type="PIRSR" id="PIRSR038994-2"/>
    </source>
</evidence>
<feature type="binding site" evidence="11">
    <location>
        <position position="248"/>
    </location>
    <ligand>
        <name>substrate</name>
    </ligand>
</feature>
<feature type="binding site" evidence="11">
    <location>
        <position position="224"/>
    </location>
    <ligand>
        <name>substrate</name>
    </ligand>
</feature>
<evidence type="ECO:0000256" key="4">
    <source>
        <dbReference type="ARBA" id="ARBA00022723"/>
    </source>
</evidence>
<feature type="binding site" evidence="12">
    <location>
        <position position="213"/>
    </location>
    <ligand>
        <name>Zn(2+)</name>
        <dbReference type="ChEBI" id="CHEBI:29105"/>
    </ligand>
</feature>
<name>A0A7H9EMY7_9LACO</name>
<feature type="binding site" evidence="11">
    <location>
        <begin position="304"/>
        <end position="306"/>
    </location>
    <ligand>
        <name>substrate</name>
    </ligand>
</feature>
<evidence type="ECO:0000256" key="10">
    <source>
        <dbReference type="PIRSR" id="PIRSR038994-1"/>
    </source>
</evidence>
<evidence type="ECO:0000256" key="3">
    <source>
        <dbReference type="ARBA" id="ARBA00018029"/>
    </source>
</evidence>
<gene>
    <name evidence="14" type="primary">nagA</name>
    <name evidence="14" type="ORF">GTO87_08795</name>
</gene>
<evidence type="ECO:0000256" key="8">
    <source>
        <dbReference type="ARBA" id="ARBA00060590"/>
    </source>
</evidence>
<comment type="pathway">
    <text evidence="8">Amino-sugar metabolism; N-acetylneuraminate degradation; D-fructose 6-phosphate from N-acetylneuraminate: step 4/5.</text>
</comment>
<evidence type="ECO:0000256" key="7">
    <source>
        <dbReference type="ARBA" id="ARBA00047647"/>
    </source>
</evidence>
<evidence type="ECO:0000256" key="2">
    <source>
        <dbReference type="ARBA" id="ARBA00011899"/>
    </source>
</evidence>
<dbReference type="CDD" id="cd00854">
    <property type="entry name" value="NagA"/>
    <property type="match status" value="1"/>
</dbReference>
<evidence type="ECO:0000313" key="15">
    <source>
        <dbReference type="Proteomes" id="UP000510886"/>
    </source>
</evidence>
<accession>A0A7H9EMY7</accession>
<dbReference type="InterPro" id="IPR032466">
    <property type="entry name" value="Metal_Hydrolase"/>
</dbReference>
<dbReference type="PANTHER" id="PTHR11113:SF14">
    <property type="entry name" value="N-ACETYLGLUCOSAMINE-6-PHOSPHATE DEACETYLASE"/>
    <property type="match status" value="1"/>
</dbReference>
<keyword evidence="4 12" id="KW-0479">Metal-binding</keyword>
<reference evidence="14 15" key="1">
    <citation type="submission" date="2020-01" db="EMBL/GenBank/DDBJ databases">
        <title>Complete and circular genome sequences of six lactobacillus isolates from horses.</title>
        <authorList>
            <person name="Hassan H.M."/>
        </authorList>
    </citation>
    <scope>NUCLEOTIDE SEQUENCE [LARGE SCALE GENOMIC DNA]</scope>
    <source>
        <strain evidence="14 15">1A</strain>
    </source>
</reference>
<dbReference type="KEGG" id="lsw:GTO87_08795"/>
<keyword evidence="6 9" id="KW-0119">Carbohydrate metabolism</keyword>
<dbReference type="Gene3D" id="2.30.40.10">
    <property type="entry name" value="Urease, subunit C, domain 1"/>
    <property type="match status" value="1"/>
</dbReference>
<evidence type="ECO:0000256" key="12">
    <source>
        <dbReference type="PIRSR" id="PIRSR038994-3"/>
    </source>
</evidence>
<dbReference type="InterPro" id="IPR003764">
    <property type="entry name" value="GlcNAc_6-P_deAcase"/>
</dbReference>
<dbReference type="NCBIfam" id="TIGR00221">
    <property type="entry name" value="nagA"/>
    <property type="match status" value="1"/>
</dbReference>
<keyword evidence="5 9" id="KW-0378">Hydrolase</keyword>
<protein>
    <recommendedName>
        <fullName evidence="3">N-acetylglucosamine-6-phosphate deacetylase</fullName>
        <ecNumber evidence="2">3.5.1.25</ecNumber>
    </recommendedName>
</protein>
<dbReference type="PIRSF" id="PIRSF038994">
    <property type="entry name" value="NagA"/>
    <property type="match status" value="1"/>
</dbReference>
<evidence type="ECO:0000256" key="6">
    <source>
        <dbReference type="ARBA" id="ARBA00023277"/>
    </source>
</evidence>
<organism evidence="14 15">
    <name type="scientific">Ligilactobacillus saerimneri</name>
    <dbReference type="NCBI Taxonomy" id="228229"/>
    <lineage>
        <taxon>Bacteria</taxon>
        <taxon>Bacillati</taxon>
        <taxon>Bacillota</taxon>
        <taxon>Bacilli</taxon>
        <taxon>Lactobacillales</taxon>
        <taxon>Lactobacillaceae</taxon>
        <taxon>Ligilactobacillus</taxon>
    </lineage>
</organism>
<dbReference type="Proteomes" id="UP000510886">
    <property type="component" value="Chromosome"/>
</dbReference>
<comment type="catalytic activity">
    <reaction evidence="7">
        <text>N-acetyl-D-glucosamine 6-phosphate + H2O = D-glucosamine 6-phosphate + acetate</text>
        <dbReference type="Rhea" id="RHEA:22936"/>
        <dbReference type="ChEBI" id="CHEBI:15377"/>
        <dbReference type="ChEBI" id="CHEBI:30089"/>
        <dbReference type="ChEBI" id="CHEBI:57513"/>
        <dbReference type="ChEBI" id="CHEBI:58725"/>
        <dbReference type="EC" id="3.5.1.25"/>
    </reaction>
</comment>
<feature type="binding site" evidence="11">
    <location>
        <position position="140"/>
    </location>
    <ligand>
        <name>substrate</name>
    </ligand>
</feature>
<evidence type="ECO:0000256" key="5">
    <source>
        <dbReference type="ARBA" id="ARBA00022801"/>
    </source>
</evidence>
<dbReference type="PANTHER" id="PTHR11113">
    <property type="entry name" value="N-ACETYLGLUCOSAMINE-6-PHOSPHATE DEACETYLASE"/>
    <property type="match status" value="1"/>
</dbReference>
<dbReference type="GO" id="GO:0006046">
    <property type="term" value="P:N-acetylglucosamine catabolic process"/>
    <property type="evidence" value="ECO:0007669"/>
    <property type="project" value="TreeGrafter"/>
</dbReference>
<proteinExistence type="inferred from homology"/>
<dbReference type="EC" id="3.5.1.25" evidence="2"/>